<evidence type="ECO:0000256" key="6">
    <source>
        <dbReference type="PIRSR" id="PIRSR637944-1"/>
    </source>
</evidence>
<dbReference type="GO" id="GO:0005739">
    <property type="term" value="C:mitochondrion"/>
    <property type="evidence" value="ECO:0007669"/>
    <property type="project" value="TreeGrafter"/>
</dbReference>
<comment type="function">
    <text evidence="7">Thiol-specific peroxidase that catalyzes the reduction of hydrogen peroxide and organic hydroperoxides to water and alcohols, respectively. Plays a role in cell protection against oxidative stress by detoxifying peroxides.</text>
</comment>
<keyword evidence="4 7" id="KW-0560">Oxidoreductase</keyword>
<name>A0A4S4KJR6_9APHY</name>
<keyword evidence="10" id="KW-1185">Reference proteome</keyword>
<dbReference type="GO" id="GO:0034599">
    <property type="term" value="P:cellular response to oxidative stress"/>
    <property type="evidence" value="ECO:0007669"/>
    <property type="project" value="InterPro"/>
</dbReference>
<protein>
    <recommendedName>
        <fullName evidence="8">Thioredoxin domain-containing protein</fullName>
    </recommendedName>
</protein>
<feature type="active site" description="Cysteine sulfenic acid (-SOH) intermediate" evidence="6">
    <location>
        <position position="71"/>
    </location>
</feature>
<dbReference type="InterPro" id="IPR013740">
    <property type="entry name" value="Redoxin"/>
</dbReference>
<evidence type="ECO:0000256" key="2">
    <source>
        <dbReference type="ARBA" id="ARBA00022559"/>
    </source>
</evidence>
<dbReference type="GO" id="GO:0042744">
    <property type="term" value="P:hydrogen peroxide catabolic process"/>
    <property type="evidence" value="ECO:0007669"/>
    <property type="project" value="TreeGrafter"/>
</dbReference>
<reference evidence="9 10" key="1">
    <citation type="submission" date="2019-02" db="EMBL/GenBank/DDBJ databases">
        <title>Genome sequencing of the rare red list fungi Phlebia centrifuga.</title>
        <authorList>
            <person name="Buettner E."/>
            <person name="Kellner H."/>
        </authorList>
    </citation>
    <scope>NUCLEOTIDE SEQUENCE [LARGE SCALE GENOMIC DNA]</scope>
    <source>
        <strain evidence="9 10">DSM 108282</strain>
    </source>
</reference>
<organism evidence="9 10">
    <name type="scientific">Hermanssonia centrifuga</name>
    <dbReference type="NCBI Taxonomy" id="98765"/>
    <lineage>
        <taxon>Eukaryota</taxon>
        <taxon>Fungi</taxon>
        <taxon>Dikarya</taxon>
        <taxon>Basidiomycota</taxon>
        <taxon>Agaricomycotina</taxon>
        <taxon>Agaricomycetes</taxon>
        <taxon>Polyporales</taxon>
        <taxon>Meruliaceae</taxon>
        <taxon>Hermanssonia</taxon>
    </lineage>
</organism>
<dbReference type="Proteomes" id="UP000309038">
    <property type="component" value="Unassembled WGS sequence"/>
</dbReference>
<dbReference type="PANTHER" id="PTHR10430:SF39">
    <property type="entry name" value="PEROXISOMAL MEMBRANE ASSOCIATED PROTEIN 20"/>
    <property type="match status" value="1"/>
</dbReference>
<keyword evidence="5 7" id="KW-0676">Redox-active center</keyword>
<feature type="domain" description="Thioredoxin" evidence="8">
    <location>
        <begin position="14"/>
        <end position="183"/>
    </location>
</feature>
<evidence type="ECO:0000313" key="10">
    <source>
        <dbReference type="Proteomes" id="UP000309038"/>
    </source>
</evidence>
<evidence type="ECO:0000256" key="1">
    <source>
        <dbReference type="ARBA" id="ARBA00010505"/>
    </source>
</evidence>
<comment type="similarity">
    <text evidence="1 7">Belongs to the peroxiredoxin family. Prx5 subfamily.</text>
</comment>
<evidence type="ECO:0000256" key="4">
    <source>
        <dbReference type="ARBA" id="ARBA00023002"/>
    </source>
</evidence>
<dbReference type="InterPro" id="IPR013766">
    <property type="entry name" value="Thioredoxin_domain"/>
</dbReference>
<sequence>MASILSSVTNVAHAAAANILSAAEVQPAHEGGLIPTAVSVKEESADKPITFEGLTGKNVFIGLPGAFTGTCSAQVPAYIKAYNQFKERGIKDIYVVGVNDVFVMKAWRDQLAPGGTPIHFIADDKGAFVGALGLLFDASERLGSPRSKRFVLITDGTTVEHVIIETSPGELTVTAADKVLPFI</sequence>
<dbReference type="Gene3D" id="3.40.30.10">
    <property type="entry name" value="Glutaredoxin"/>
    <property type="match status" value="1"/>
</dbReference>
<dbReference type="InterPro" id="IPR036249">
    <property type="entry name" value="Thioredoxin-like_sf"/>
</dbReference>
<evidence type="ECO:0000313" key="9">
    <source>
        <dbReference type="EMBL" id="THG98130.1"/>
    </source>
</evidence>
<dbReference type="GO" id="GO:0008379">
    <property type="term" value="F:thioredoxin peroxidase activity"/>
    <property type="evidence" value="ECO:0007669"/>
    <property type="project" value="InterPro"/>
</dbReference>
<gene>
    <name evidence="9" type="ORF">EW026_g3995</name>
</gene>
<dbReference type="SUPFAM" id="SSF52833">
    <property type="entry name" value="Thioredoxin-like"/>
    <property type="match status" value="1"/>
</dbReference>
<evidence type="ECO:0000256" key="7">
    <source>
        <dbReference type="RuleBase" id="RU366011"/>
    </source>
</evidence>
<dbReference type="Pfam" id="PF08534">
    <property type="entry name" value="Redoxin"/>
    <property type="match status" value="1"/>
</dbReference>
<dbReference type="CDD" id="cd03013">
    <property type="entry name" value="PRX5_like"/>
    <property type="match status" value="1"/>
</dbReference>
<dbReference type="AlphaFoldDB" id="A0A4S4KJR6"/>
<dbReference type="EMBL" id="SGPJ01000133">
    <property type="protein sequence ID" value="THG98130.1"/>
    <property type="molecule type" value="Genomic_DNA"/>
</dbReference>
<evidence type="ECO:0000259" key="8">
    <source>
        <dbReference type="PROSITE" id="PS51352"/>
    </source>
</evidence>
<comment type="caution">
    <text evidence="9">The sequence shown here is derived from an EMBL/GenBank/DDBJ whole genome shotgun (WGS) entry which is preliminary data.</text>
</comment>
<dbReference type="GO" id="GO:0005829">
    <property type="term" value="C:cytosol"/>
    <property type="evidence" value="ECO:0007669"/>
    <property type="project" value="TreeGrafter"/>
</dbReference>
<dbReference type="PROSITE" id="PS51352">
    <property type="entry name" value="THIOREDOXIN_2"/>
    <property type="match status" value="1"/>
</dbReference>
<dbReference type="PANTHER" id="PTHR10430">
    <property type="entry name" value="PEROXIREDOXIN"/>
    <property type="match status" value="1"/>
</dbReference>
<dbReference type="GO" id="GO:0045454">
    <property type="term" value="P:cell redox homeostasis"/>
    <property type="evidence" value="ECO:0007669"/>
    <property type="project" value="TreeGrafter"/>
</dbReference>
<dbReference type="InterPro" id="IPR037944">
    <property type="entry name" value="PRX5-like"/>
</dbReference>
<accession>A0A4S4KJR6</accession>
<keyword evidence="3 7" id="KW-0049">Antioxidant</keyword>
<keyword evidence="2 7" id="KW-0575">Peroxidase</keyword>
<evidence type="ECO:0000256" key="3">
    <source>
        <dbReference type="ARBA" id="ARBA00022862"/>
    </source>
</evidence>
<proteinExistence type="inferred from homology"/>
<dbReference type="GO" id="GO:0005777">
    <property type="term" value="C:peroxisome"/>
    <property type="evidence" value="ECO:0007669"/>
    <property type="project" value="TreeGrafter"/>
</dbReference>
<evidence type="ECO:0000256" key="5">
    <source>
        <dbReference type="ARBA" id="ARBA00023284"/>
    </source>
</evidence>